<dbReference type="GO" id="GO:0000329">
    <property type="term" value="C:fungal-type vacuole membrane"/>
    <property type="evidence" value="ECO:0007669"/>
    <property type="project" value="TreeGrafter"/>
</dbReference>
<dbReference type="PROSITE" id="PS00211">
    <property type="entry name" value="ABC_TRANSPORTER_1"/>
    <property type="match status" value="2"/>
</dbReference>
<evidence type="ECO:0000256" key="8">
    <source>
        <dbReference type="ARBA" id="ARBA00023136"/>
    </source>
</evidence>
<gene>
    <name evidence="14" type="ORF">OGAPHI_001019</name>
</gene>
<feature type="domain" description="ABC transmembrane type-1" evidence="13">
    <location>
        <begin position="1"/>
        <end position="237"/>
    </location>
</feature>
<keyword evidence="15" id="KW-1185">Reference proteome</keyword>
<feature type="transmembrane region" description="Helical" evidence="11">
    <location>
        <begin position="782"/>
        <end position="804"/>
    </location>
</feature>
<feature type="region of interest" description="Disordered" evidence="10">
    <location>
        <begin position="24"/>
        <end position="45"/>
    </location>
</feature>
<protein>
    <recommendedName>
        <fullName evidence="16">P-loop containing nucleoside triphosphate hydrolase protein</fullName>
    </recommendedName>
</protein>
<dbReference type="Proteomes" id="UP000769157">
    <property type="component" value="Unassembled WGS sequence"/>
</dbReference>
<dbReference type="PANTHER" id="PTHR24223">
    <property type="entry name" value="ATP-BINDING CASSETTE SUB-FAMILY C"/>
    <property type="match status" value="1"/>
</dbReference>
<feature type="compositionally biased region" description="Acidic residues" evidence="10">
    <location>
        <begin position="31"/>
        <end position="42"/>
    </location>
</feature>
<feature type="transmembrane region" description="Helical" evidence="11">
    <location>
        <begin position="873"/>
        <end position="891"/>
    </location>
</feature>
<feature type="domain" description="ABC transporter" evidence="12">
    <location>
        <begin position="963"/>
        <end position="1218"/>
    </location>
</feature>
<evidence type="ECO:0008006" key="16">
    <source>
        <dbReference type="Google" id="ProtNLM"/>
    </source>
</evidence>
<evidence type="ECO:0000256" key="11">
    <source>
        <dbReference type="SAM" id="Phobius"/>
    </source>
</evidence>
<keyword evidence="8 11" id="KW-0472">Membrane</keyword>
<dbReference type="CDD" id="cd18604">
    <property type="entry name" value="ABC_6TM_VMR1_D2_like"/>
    <property type="match status" value="1"/>
</dbReference>
<feature type="transmembrane region" description="Helical" evidence="11">
    <location>
        <begin position="589"/>
        <end position="609"/>
    </location>
</feature>
<dbReference type="Pfam" id="PF00005">
    <property type="entry name" value="ABC_tran"/>
    <property type="match status" value="2"/>
</dbReference>
<keyword evidence="4" id="KW-0677">Repeat</keyword>
<dbReference type="InterPro" id="IPR004354">
    <property type="entry name" value="Meiotic_Rec114"/>
</dbReference>
<dbReference type="InterPro" id="IPR011527">
    <property type="entry name" value="ABC1_TM_dom"/>
</dbReference>
<keyword evidence="9" id="KW-0325">Glycoprotein</keyword>
<feature type="compositionally biased region" description="Basic and acidic residues" evidence="10">
    <location>
        <begin position="1254"/>
        <end position="1266"/>
    </location>
</feature>
<evidence type="ECO:0000313" key="14">
    <source>
        <dbReference type="EMBL" id="KAH3670504.1"/>
    </source>
</evidence>
<dbReference type="SUPFAM" id="SSF90123">
    <property type="entry name" value="ABC transporter transmembrane region"/>
    <property type="match status" value="2"/>
</dbReference>
<sequence length="1775" mass="198328">IRLRSILVGEVYSKALRRRLAVKEKSAEKSDGEEESGDENKEDEPAVKDMGGIINLMAVDAFKVSEIAGYLHFFTSSTITSVLAVVLLYKLLGWSSLVGTVSLLALMPLTYRITTTLAGYQKKMLEVTDKRIQKINETFQNIRVIKYFGWEEKFADTIIGIRNEELRFLLLRCYAWTCSAFLWCVAPSIVSLVTFYFFTVWQGESLTTPIAFTSLSLFNLLRTPLDQLAEMMSFVIQSKVSLDRIEQFLDEPETEKYDQLTYPRGPDSPLVGFENATFYWSKNSKNEFALRDLNIDFKVGKLNVIVGPTGSGKTSLLLALLGEMDLDKGHVFLPGASAREELIPNPVTGLVESVAYCAQTAWLLNATIKENILFASPFNQERYDAVIYACGLARDLEILEAGDETEIGEKGITLSGGQKQRVSLARALYSSSSYLLLDDCLSAVDSHTAVHIYDNCINGELMKGRTCLLVSHNVALTIKEADHVVVLDNGRVKAQGSVDKLIEDGVLAEDTIKSVLVSRSVSTANLDELADKQDVKQTLKSAGQALVNASNADVKDPDKKQGKSKLVEEETKSDGAVKKEVYYAYFKHFGSIPFWIILIFSFGATQGVFVEQSYWLRLWAAREDEKVGVSMNAVSHAVGYITSGAAWQDSVAFFRNWSSSPYLTTSVLQPIASSAEEHGTMFYIAIYAAIGFLYAGFIVFRLLLCFYGGINVSKKMFGELLNKVLHARLRFFDQTPIGRIMNRFSKDIEGIDQELAPCADSFLDCLISCLTILVMICVVTPGFIFAALIIFALYVAVGALYLTLSRDLKRFESITKSPIHQHFSETLAGMTTIRAYGEERRFLRQNLDKIDANNRPFWYVWVNNRWLAYRADIIGAFISFFAAVFAVAFAYTLDAGLAGISLSFAVSFRQSALWLVRMYSYVEINMNSVERVQEYIEGTPQEPAKVLPQDPVNSWPSEGVIDVKNISIRYAPDLPRVIDDVSFHVNAGEKIGVVGRTGAGKSTIITSFFRFVDLDDGSITIDGLDISKIGLKALRQGLAIIPQDPTLFTGTIRSNLDMFQEYSDLEMFESLRRVNLISGLDFQRIVNCNGAPVEDEAAATEENANKFLDLDSAVTEGGANLSQGERQLLCLARSILKTPKILMLDEATASIDYESDAKIQTTIREEFLASTILTIAHRLKTIIDYDKILVLDHGKVKEFDHPYKLITDKKSDFRKMCQDTGEFDELPVAEGVLDRVQRVVAPMRRPNEGVGPVEHAEQQDADCGKEVRHVDDEQGERAGYGERPDRVLDLVCDDVRGVPAAKREGGLENGRDERGQRDLAFLLEEVVPVQVAGHAGDARGQNQHVNARQRHDGQQHQLECSCDIGHPYTSVRGDANNNAAQHHVHTADVLGGHAVDVVPAERVERVLAENDGVGDGEAERDRVRVVQHAHEHPRLVVDVFEEHLHSAAARDDLPKLQETEQPGKTDISCYQPDCKEQCGRASKVSIDQCGHSEDARPDDTLEDHHHHGEHAQMAAVGRCFWFLEIVHLVDHLLLEVQLRVQRQHHRRCICDHGGGGRRAIMWKAEVLERLVFDENQMIKAYTKFPSIALKYYPNARYCKKLQLGFSSHEDFDQCVRLLETHNIPTQTQEKGASQLRSQVDFGSQMPFSQSSQLEKPKKDQYKSNMVDTWSQKQDTTGAVEPVSNLADVDIGPNFDFLNSVNYASFQEEETSNDTNTSLSLNNTTLEMANVSTSTSVSCVDFCGLSDKELGLYVLGKLKEENFNYMLYKLDRIIKK</sequence>
<dbReference type="Gene3D" id="1.20.1560.10">
    <property type="entry name" value="ABC transporter type 1, transmembrane domain"/>
    <property type="match status" value="2"/>
</dbReference>
<dbReference type="OrthoDB" id="6500128at2759"/>
<evidence type="ECO:0000256" key="10">
    <source>
        <dbReference type="SAM" id="MobiDB-lite"/>
    </source>
</evidence>
<dbReference type="EMBL" id="JAEUBE010000087">
    <property type="protein sequence ID" value="KAH3670504.1"/>
    <property type="molecule type" value="Genomic_DNA"/>
</dbReference>
<evidence type="ECO:0000256" key="5">
    <source>
        <dbReference type="ARBA" id="ARBA00022741"/>
    </source>
</evidence>
<dbReference type="PROSITE" id="PS50929">
    <property type="entry name" value="ABC_TM1F"/>
    <property type="match status" value="2"/>
</dbReference>
<dbReference type="InterPro" id="IPR050173">
    <property type="entry name" value="ABC_transporter_C-like"/>
</dbReference>
<dbReference type="FunFam" id="3.40.50.300:FF:000565">
    <property type="entry name" value="ABC bile acid transporter"/>
    <property type="match status" value="1"/>
</dbReference>
<reference evidence="14" key="1">
    <citation type="journal article" date="2021" name="Open Biol.">
        <title>Shared evolutionary footprints suggest mitochondrial oxidative damage underlies multiple complex I losses in fungi.</title>
        <authorList>
            <person name="Schikora-Tamarit M.A."/>
            <person name="Marcet-Houben M."/>
            <person name="Nosek J."/>
            <person name="Gabaldon T."/>
        </authorList>
    </citation>
    <scope>NUCLEOTIDE SEQUENCE</scope>
    <source>
        <strain evidence="14">CBS6075</strain>
    </source>
</reference>
<feature type="transmembrane region" description="Helical" evidence="11">
    <location>
        <begin position="94"/>
        <end position="114"/>
    </location>
</feature>
<feature type="non-terminal residue" evidence="14">
    <location>
        <position position="1775"/>
    </location>
</feature>
<feature type="transmembrane region" description="Helical" evidence="11">
    <location>
        <begin position="67"/>
        <end position="88"/>
    </location>
</feature>
<dbReference type="GO" id="GO:0005524">
    <property type="term" value="F:ATP binding"/>
    <property type="evidence" value="ECO:0007669"/>
    <property type="project" value="UniProtKB-KW"/>
</dbReference>
<feature type="domain" description="ABC transporter" evidence="12">
    <location>
        <begin position="271"/>
        <end position="514"/>
    </location>
</feature>
<organism evidence="14 15">
    <name type="scientific">Ogataea philodendri</name>
    <dbReference type="NCBI Taxonomy" id="1378263"/>
    <lineage>
        <taxon>Eukaryota</taxon>
        <taxon>Fungi</taxon>
        <taxon>Dikarya</taxon>
        <taxon>Ascomycota</taxon>
        <taxon>Saccharomycotina</taxon>
        <taxon>Pichiomycetes</taxon>
        <taxon>Pichiales</taxon>
        <taxon>Pichiaceae</taxon>
        <taxon>Ogataea</taxon>
    </lineage>
</organism>
<dbReference type="InterPro" id="IPR027417">
    <property type="entry name" value="P-loop_NTPase"/>
</dbReference>
<keyword evidence="7 11" id="KW-1133">Transmembrane helix</keyword>
<keyword evidence="2" id="KW-0813">Transport</keyword>
<dbReference type="InterPro" id="IPR036640">
    <property type="entry name" value="ABC1_TM_sf"/>
</dbReference>
<dbReference type="PANTHER" id="PTHR24223:SF353">
    <property type="entry name" value="ABC TRANSPORTER ATP-BINDING PROTEIN_PERMEASE VMR1-RELATED"/>
    <property type="match status" value="1"/>
</dbReference>
<accession>A0A9P8T9E6</accession>
<comment type="caution">
    <text evidence="14">The sequence shown here is derived from an EMBL/GenBank/DDBJ whole genome shotgun (WGS) entry which is preliminary data.</text>
</comment>
<dbReference type="GeneID" id="70232987"/>
<dbReference type="SMART" id="SM00382">
    <property type="entry name" value="AAA"/>
    <property type="match status" value="2"/>
</dbReference>
<evidence type="ECO:0000256" key="4">
    <source>
        <dbReference type="ARBA" id="ARBA00022737"/>
    </source>
</evidence>
<evidence type="ECO:0000256" key="3">
    <source>
        <dbReference type="ARBA" id="ARBA00022692"/>
    </source>
</evidence>
<evidence type="ECO:0000256" key="1">
    <source>
        <dbReference type="ARBA" id="ARBA00004141"/>
    </source>
</evidence>
<feature type="region of interest" description="Disordered" evidence="10">
    <location>
        <begin position="1245"/>
        <end position="1266"/>
    </location>
</feature>
<dbReference type="Gene3D" id="3.40.50.300">
    <property type="entry name" value="P-loop containing nucleotide triphosphate hydrolases"/>
    <property type="match status" value="2"/>
</dbReference>
<reference evidence="14" key="2">
    <citation type="submission" date="2021-01" db="EMBL/GenBank/DDBJ databases">
        <authorList>
            <person name="Schikora-Tamarit M.A."/>
        </authorList>
    </citation>
    <scope>NUCLEOTIDE SEQUENCE</scope>
    <source>
        <strain evidence="14">CBS6075</strain>
    </source>
</reference>
<evidence type="ECO:0000259" key="12">
    <source>
        <dbReference type="PROSITE" id="PS50893"/>
    </source>
</evidence>
<dbReference type="InterPro" id="IPR003439">
    <property type="entry name" value="ABC_transporter-like_ATP-bd"/>
</dbReference>
<proteinExistence type="predicted"/>
<dbReference type="Pfam" id="PF00664">
    <property type="entry name" value="ABC_membrane"/>
    <property type="match status" value="2"/>
</dbReference>
<dbReference type="Pfam" id="PF03525">
    <property type="entry name" value="Meiotic_rec114"/>
    <property type="match status" value="1"/>
</dbReference>
<keyword evidence="6" id="KW-0067">ATP-binding</keyword>
<evidence type="ECO:0000256" key="7">
    <source>
        <dbReference type="ARBA" id="ARBA00022989"/>
    </source>
</evidence>
<dbReference type="PROSITE" id="PS50893">
    <property type="entry name" value="ABC_TRANSPORTER_2"/>
    <property type="match status" value="2"/>
</dbReference>
<keyword evidence="5" id="KW-0547">Nucleotide-binding</keyword>
<dbReference type="CDD" id="cd18596">
    <property type="entry name" value="ABC_6TM_VMR1_D1_like"/>
    <property type="match status" value="1"/>
</dbReference>
<feature type="transmembrane region" description="Helical" evidence="11">
    <location>
        <begin position="682"/>
        <end position="707"/>
    </location>
</feature>
<dbReference type="FunFam" id="3.40.50.300:FF:000825">
    <property type="entry name" value="ABC bile acid transporter"/>
    <property type="match status" value="1"/>
</dbReference>
<dbReference type="InterPro" id="IPR017871">
    <property type="entry name" value="ABC_transporter-like_CS"/>
</dbReference>
<dbReference type="RefSeq" id="XP_046063929.1">
    <property type="nucleotide sequence ID" value="XM_046201736.1"/>
</dbReference>
<keyword evidence="3 11" id="KW-0812">Transmembrane</keyword>
<dbReference type="GO" id="GO:0140359">
    <property type="term" value="F:ABC-type transporter activity"/>
    <property type="evidence" value="ECO:0007669"/>
    <property type="project" value="InterPro"/>
</dbReference>
<evidence type="ECO:0000259" key="13">
    <source>
        <dbReference type="PROSITE" id="PS50929"/>
    </source>
</evidence>
<dbReference type="CDD" id="cd03250">
    <property type="entry name" value="ABCC_MRP_domain1"/>
    <property type="match status" value="1"/>
</dbReference>
<evidence type="ECO:0000256" key="9">
    <source>
        <dbReference type="ARBA" id="ARBA00023180"/>
    </source>
</evidence>
<name>A0A9P8T9E6_9ASCO</name>
<comment type="subcellular location">
    <subcellularLocation>
        <location evidence="1">Membrane</location>
        <topology evidence="1">Multi-pass membrane protein</topology>
    </subcellularLocation>
</comment>
<feature type="transmembrane region" description="Helical" evidence="11">
    <location>
        <begin position="173"/>
        <end position="199"/>
    </location>
</feature>
<dbReference type="GO" id="GO:0016887">
    <property type="term" value="F:ATP hydrolysis activity"/>
    <property type="evidence" value="ECO:0007669"/>
    <property type="project" value="InterPro"/>
</dbReference>
<dbReference type="InterPro" id="IPR003593">
    <property type="entry name" value="AAA+_ATPase"/>
</dbReference>
<dbReference type="GO" id="GO:0007131">
    <property type="term" value="P:reciprocal meiotic recombination"/>
    <property type="evidence" value="ECO:0007669"/>
    <property type="project" value="InterPro"/>
</dbReference>
<evidence type="ECO:0000256" key="6">
    <source>
        <dbReference type="ARBA" id="ARBA00022840"/>
    </source>
</evidence>
<dbReference type="SUPFAM" id="SSF52540">
    <property type="entry name" value="P-loop containing nucleoside triphosphate hydrolases"/>
    <property type="match status" value="2"/>
</dbReference>
<evidence type="ECO:0000313" key="15">
    <source>
        <dbReference type="Proteomes" id="UP000769157"/>
    </source>
</evidence>
<evidence type="ECO:0000256" key="2">
    <source>
        <dbReference type="ARBA" id="ARBA00022448"/>
    </source>
</evidence>
<feature type="domain" description="ABC transmembrane type-1" evidence="13">
    <location>
        <begin position="660"/>
        <end position="923"/>
    </location>
</feature>